<dbReference type="InterPro" id="IPR011006">
    <property type="entry name" value="CheY-like_superfamily"/>
</dbReference>
<evidence type="ECO:0000256" key="14">
    <source>
        <dbReference type="PROSITE-ProRule" id="PRU00169"/>
    </source>
</evidence>
<dbReference type="GO" id="GO:0032259">
    <property type="term" value="P:methylation"/>
    <property type="evidence" value="ECO:0007669"/>
    <property type="project" value="UniProtKB-KW"/>
</dbReference>
<feature type="domain" description="Response regulatory" evidence="17">
    <location>
        <begin position="818"/>
        <end position="936"/>
    </location>
</feature>
<evidence type="ECO:0000256" key="12">
    <source>
        <dbReference type="ARBA" id="ARBA00023012"/>
    </source>
</evidence>
<keyword evidence="5 14" id="KW-0597">Phosphoprotein</keyword>
<dbReference type="InterPro" id="IPR036097">
    <property type="entry name" value="HisK_dim/P_sf"/>
</dbReference>
<evidence type="ECO:0000259" key="16">
    <source>
        <dbReference type="PROSITE" id="PS50109"/>
    </source>
</evidence>
<evidence type="ECO:0000256" key="11">
    <source>
        <dbReference type="ARBA" id="ARBA00022840"/>
    </source>
</evidence>
<feature type="domain" description="PAS" evidence="18">
    <location>
        <begin position="298"/>
        <end position="349"/>
    </location>
</feature>
<dbReference type="NCBIfam" id="TIGR00229">
    <property type="entry name" value="sensory_box"/>
    <property type="match status" value="4"/>
</dbReference>
<protein>
    <recommendedName>
        <fullName evidence="3">histidine kinase</fullName>
        <ecNumber evidence="3">2.7.13.3</ecNumber>
    </recommendedName>
</protein>
<dbReference type="PROSITE" id="PS50112">
    <property type="entry name" value="PAS"/>
    <property type="match status" value="3"/>
</dbReference>
<dbReference type="Pfam" id="PF00072">
    <property type="entry name" value="Response_reg"/>
    <property type="match status" value="1"/>
</dbReference>
<keyword evidence="15" id="KW-0175">Coiled coil</keyword>
<dbReference type="InterPro" id="IPR035965">
    <property type="entry name" value="PAS-like_dom_sf"/>
</dbReference>
<evidence type="ECO:0000256" key="9">
    <source>
        <dbReference type="ARBA" id="ARBA00022741"/>
    </source>
</evidence>
<dbReference type="InterPro" id="IPR036890">
    <property type="entry name" value="HATPase_C_sf"/>
</dbReference>
<dbReference type="SUPFAM" id="SSF47384">
    <property type="entry name" value="Homodimeric domain of signal transducing histidine kinase"/>
    <property type="match status" value="1"/>
</dbReference>
<dbReference type="RefSeq" id="WP_190608376.1">
    <property type="nucleotide sequence ID" value="NZ_CP021056.1"/>
</dbReference>
<feature type="modified residue" description="4-aspartylphosphate" evidence="14">
    <location>
        <position position="867"/>
    </location>
</feature>
<dbReference type="InterPro" id="IPR023576">
    <property type="entry name" value="UbiE/COQ5_MeTrFase_CS"/>
</dbReference>
<evidence type="ECO:0000256" key="8">
    <source>
        <dbReference type="ARBA" id="ARBA00022691"/>
    </source>
</evidence>
<keyword evidence="11" id="KW-0067">ATP-binding</keyword>
<name>A0A975Y2X6_9NOST</name>
<evidence type="ECO:0000256" key="10">
    <source>
        <dbReference type="ARBA" id="ARBA00022777"/>
    </source>
</evidence>
<dbReference type="EC" id="2.7.13.3" evidence="3"/>
<dbReference type="AlphaFoldDB" id="A0A975Y2X6"/>
<evidence type="ECO:0000256" key="5">
    <source>
        <dbReference type="ARBA" id="ARBA00022553"/>
    </source>
</evidence>
<dbReference type="Gene3D" id="3.40.50.2300">
    <property type="match status" value="1"/>
</dbReference>
<dbReference type="SUPFAM" id="SSF55785">
    <property type="entry name" value="PYP-like sensor domain (PAS domain)"/>
    <property type="match status" value="4"/>
</dbReference>
<evidence type="ECO:0000256" key="15">
    <source>
        <dbReference type="SAM" id="Coils"/>
    </source>
</evidence>
<feature type="domain" description="PAS" evidence="18">
    <location>
        <begin position="425"/>
        <end position="496"/>
    </location>
</feature>
<dbReference type="SMART" id="SM00388">
    <property type="entry name" value="HisKA"/>
    <property type="match status" value="1"/>
</dbReference>
<evidence type="ECO:0000256" key="1">
    <source>
        <dbReference type="ARBA" id="ARBA00000085"/>
    </source>
</evidence>
<dbReference type="Gene3D" id="2.10.70.100">
    <property type="match status" value="1"/>
</dbReference>
<dbReference type="PROSITE" id="PS50109">
    <property type="entry name" value="HIS_KIN"/>
    <property type="match status" value="1"/>
</dbReference>
<sequence length="939" mass="105220">MSSEESVAPSVNEFILSEAVFFFERSLDLLSVIGLDGYFKRINPVFTQILGYSEAELLASPFLNFVHPDDHCTTLAEMEKLKHGVPTLNFENRYRTQDGHYRWLSWTASPQLDQEVMYCVARDMTQQKETEAALQRANKELEQRVAERTRQLEMVNAALRESEERNQLAMEVARIFTFDWEPNTDIVKRSPQCGVILGLSSTVAEQDTGRDFFQRIHPDDRDHFVSILQALTPDNSTYKTTYRVLRPDGQIVILEESAKALFNQQGQLTRLIGMTADVTERQRLTTELEASRATLQRQLTEIETIYQSAPIGLNVLDPELRFVRINQRLAEINGFSPEAHIGRTIRELLPNIADTAEDLLYAIFTTGEPLLNVEIRGETPAQPGVERVWLESFLPLKNGDRVIGINTVCEEITERKQAEEALRESEDRLRMAIASAQLGTWDWHLTTGELIWDSGCKAMFGLSPEAEINLDVFYAGLHPDDRDRLQKILEHALDPASGGAYDTEYRTIGIEDKRERWLRAKGQAYYDTNGKPLRFSGTVLNITEQKQVESQREKLLQQEQAAREAAERANRMKDEFLAILSHELRTPLNPILGWAKLLQSPAISADKVKHGLQTIERNAQQQVQLIDDLLDISRIIRGKLSLSFTAINLVEPITAALETVRLAAEAKEIQLEVSLNSSVGKVRGDASRLQQVVWNLLSNAIKFNSTGGRVRIELTKVDGYAQIQVSDNGKGIHREFLPHVFELFQQQDSSTTRAFGGLGLGLAITSQVVEAHGGTITAASSGEGQGATFTVQLPLMPVGNSHAPDVCSYPTLNLENRRVMVVDDETDSLELVKVILEQEGAKVSLVASPLQALPLLIQDQFDLLISDIGMPEMDGYHFIRQVRALSPRFNRDVPAIALTAYAGENNQRQILAAGFQGHLAKPIEPLRLLDAIATVIRVC</sequence>
<feature type="coiled-coil region" evidence="15">
    <location>
        <begin position="545"/>
        <end position="575"/>
    </location>
</feature>
<evidence type="ECO:0000256" key="3">
    <source>
        <dbReference type="ARBA" id="ARBA00012438"/>
    </source>
</evidence>
<dbReference type="SMART" id="SM00387">
    <property type="entry name" value="HATPase_c"/>
    <property type="match status" value="1"/>
</dbReference>
<comment type="subcellular location">
    <subcellularLocation>
        <location evidence="2">Cell membrane</location>
    </subcellularLocation>
</comment>
<feature type="domain" description="PAS" evidence="18">
    <location>
        <begin position="32"/>
        <end position="71"/>
    </location>
</feature>
<dbReference type="InterPro" id="IPR005467">
    <property type="entry name" value="His_kinase_dom"/>
</dbReference>
<organism evidence="20 21">
    <name type="scientific">Richelia sinica FACHB-800</name>
    <dbReference type="NCBI Taxonomy" id="1357546"/>
    <lineage>
        <taxon>Bacteria</taxon>
        <taxon>Bacillati</taxon>
        <taxon>Cyanobacteriota</taxon>
        <taxon>Cyanophyceae</taxon>
        <taxon>Nostocales</taxon>
        <taxon>Nostocaceae</taxon>
        <taxon>Richelia</taxon>
    </lineage>
</organism>
<dbReference type="InterPro" id="IPR000700">
    <property type="entry name" value="PAS-assoc_C"/>
</dbReference>
<dbReference type="SMART" id="SM00448">
    <property type="entry name" value="REC"/>
    <property type="match status" value="1"/>
</dbReference>
<dbReference type="InterPro" id="IPR001789">
    <property type="entry name" value="Sig_transdc_resp-reg_receiver"/>
</dbReference>
<dbReference type="CDD" id="cd00130">
    <property type="entry name" value="PAS"/>
    <property type="match status" value="3"/>
</dbReference>
<dbReference type="InterPro" id="IPR001610">
    <property type="entry name" value="PAC"/>
</dbReference>
<dbReference type="InterPro" id="IPR004358">
    <property type="entry name" value="Sig_transdc_His_kin-like_C"/>
</dbReference>
<evidence type="ECO:0000313" key="21">
    <source>
        <dbReference type="Proteomes" id="UP000683511"/>
    </source>
</evidence>
<evidence type="ECO:0000256" key="2">
    <source>
        <dbReference type="ARBA" id="ARBA00004236"/>
    </source>
</evidence>
<dbReference type="Pfam" id="PF02518">
    <property type="entry name" value="HATPase_c"/>
    <property type="match status" value="1"/>
</dbReference>
<feature type="domain" description="PAC" evidence="19">
    <location>
        <begin position="88"/>
        <end position="136"/>
    </location>
</feature>
<keyword evidence="10 20" id="KW-0418">Kinase</keyword>
<dbReference type="Gene3D" id="1.10.287.130">
    <property type="match status" value="1"/>
</dbReference>
<dbReference type="PRINTS" id="PR00344">
    <property type="entry name" value="BCTRLSENSOR"/>
</dbReference>
<dbReference type="FunFam" id="3.30.565.10:FF:000023">
    <property type="entry name" value="PAS domain-containing sensor histidine kinase"/>
    <property type="match status" value="1"/>
</dbReference>
<keyword evidence="13" id="KW-0472">Membrane</keyword>
<evidence type="ECO:0000259" key="18">
    <source>
        <dbReference type="PROSITE" id="PS50112"/>
    </source>
</evidence>
<dbReference type="GO" id="GO:0005886">
    <property type="term" value="C:plasma membrane"/>
    <property type="evidence" value="ECO:0007669"/>
    <property type="project" value="UniProtKB-SubCell"/>
</dbReference>
<dbReference type="KEGG" id="rsin:B6N60_00230"/>
<dbReference type="InterPro" id="IPR003661">
    <property type="entry name" value="HisK_dim/P_dom"/>
</dbReference>
<dbReference type="PANTHER" id="PTHR43547">
    <property type="entry name" value="TWO-COMPONENT HISTIDINE KINASE"/>
    <property type="match status" value="1"/>
</dbReference>
<feature type="domain" description="Histidine kinase" evidence="16">
    <location>
        <begin position="579"/>
        <end position="797"/>
    </location>
</feature>
<dbReference type="Pfam" id="PF00512">
    <property type="entry name" value="HisKA"/>
    <property type="match status" value="1"/>
</dbReference>
<feature type="domain" description="PAC" evidence="19">
    <location>
        <begin position="238"/>
        <end position="290"/>
    </location>
</feature>
<feature type="coiled-coil region" evidence="15">
    <location>
        <begin position="124"/>
        <end position="165"/>
    </location>
</feature>
<comment type="catalytic activity">
    <reaction evidence="1">
        <text>ATP + protein L-histidine = ADP + protein N-phospho-L-histidine.</text>
        <dbReference type="EC" id="2.7.13.3"/>
    </reaction>
</comment>
<gene>
    <name evidence="20" type="ORF">B6N60_00230</name>
</gene>
<dbReference type="SUPFAM" id="SSF52172">
    <property type="entry name" value="CheY-like"/>
    <property type="match status" value="1"/>
</dbReference>
<dbReference type="PANTHER" id="PTHR43547:SF2">
    <property type="entry name" value="HYBRID SIGNAL TRANSDUCTION HISTIDINE KINASE C"/>
    <property type="match status" value="1"/>
</dbReference>
<keyword evidence="7" id="KW-0808">Transferase</keyword>
<dbReference type="GO" id="GO:0000155">
    <property type="term" value="F:phosphorelay sensor kinase activity"/>
    <property type="evidence" value="ECO:0007669"/>
    <property type="project" value="InterPro"/>
</dbReference>
<evidence type="ECO:0000256" key="6">
    <source>
        <dbReference type="ARBA" id="ARBA00022603"/>
    </source>
</evidence>
<dbReference type="SUPFAM" id="SSF55874">
    <property type="entry name" value="ATPase domain of HSP90 chaperone/DNA topoisomerase II/histidine kinase"/>
    <property type="match status" value="1"/>
</dbReference>
<dbReference type="InterPro" id="IPR013655">
    <property type="entry name" value="PAS_fold_3"/>
</dbReference>
<keyword evidence="6" id="KW-0489">Methyltransferase</keyword>
<keyword evidence="4" id="KW-1003">Cell membrane</keyword>
<dbReference type="PROSITE" id="PS50113">
    <property type="entry name" value="PAC"/>
    <property type="match status" value="3"/>
</dbReference>
<dbReference type="Gene3D" id="3.30.450.20">
    <property type="entry name" value="PAS domain"/>
    <property type="match status" value="4"/>
</dbReference>
<evidence type="ECO:0000259" key="17">
    <source>
        <dbReference type="PROSITE" id="PS50110"/>
    </source>
</evidence>
<dbReference type="PROSITE" id="PS50110">
    <property type="entry name" value="RESPONSE_REGULATORY"/>
    <property type="match status" value="1"/>
</dbReference>
<dbReference type="CDD" id="cd17580">
    <property type="entry name" value="REC_2_DhkD-like"/>
    <property type="match status" value="1"/>
</dbReference>
<keyword evidence="21" id="KW-1185">Reference proteome</keyword>
<dbReference type="InterPro" id="IPR013656">
    <property type="entry name" value="PAS_4"/>
</dbReference>
<reference evidence="20" key="1">
    <citation type="submission" date="2017-04" db="EMBL/GenBank/DDBJ databases">
        <title>Genome deletions in a multicellular cyanobacterial endosymbiont for morphological adaptation in marine diatoms.</title>
        <authorList>
            <person name="Wang Y."/>
            <person name="Gao H."/>
            <person name="Li R."/>
            <person name="Xu X."/>
        </authorList>
    </citation>
    <scope>NUCLEOTIDE SEQUENCE</scope>
    <source>
        <strain evidence="20">FACHB 800</strain>
    </source>
</reference>
<evidence type="ECO:0000259" key="19">
    <source>
        <dbReference type="PROSITE" id="PS50113"/>
    </source>
</evidence>
<keyword evidence="12" id="KW-0902">Two-component regulatory system</keyword>
<dbReference type="EMBL" id="CP021056">
    <property type="protein sequence ID" value="QXE21553.1"/>
    <property type="molecule type" value="Genomic_DNA"/>
</dbReference>
<dbReference type="CDD" id="cd00082">
    <property type="entry name" value="HisKA"/>
    <property type="match status" value="1"/>
</dbReference>
<dbReference type="PROSITE" id="PS01184">
    <property type="entry name" value="UBIE_2"/>
    <property type="match status" value="1"/>
</dbReference>
<feature type="domain" description="PAC" evidence="19">
    <location>
        <begin position="501"/>
        <end position="554"/>
    </location>
</feature>
<dbReference type="GO" id="GO:0008168">
    <property type="term" value="F:methyltransferase activity"/>
    <property type="evidence" value="ECO:0007669"/>
    <property type="project" value="UniProtKB-KW"/>
</dbReference>
<dbReference type="InterPro" id="IPR000014">
    <property type="entry name" value="PAS"/>
</dbReference>
<dbReference type="GO" id="GO:0005524">
    <property type="term" value="F:ATP binding"/>
    <property type="evidence" value="ECO:0007669"/>
    <property type="project" value="UniProtKB-KW"/>
</dbReference>
<dbReference type="SMART" id="SM00086">
    <property type="entry name" value="PAC"/>
    <property type="match status" value="3"/>
</dbReference>
<evidence type="ECO:0000256" key="7">
    <source>
        <dbReference type="ARBA" id="ARBA00022679"/>
    </source>
</evidence>
<dbReference type="Pfam" id="PF08448">
    <property type="entry name" value="PAS_4"/>
    <property type="match status" value="1"/>
</dbReference>
<accession>A0A975Y2X6</accession>
<evidence type="ECO:0000256" key="13">
    <source>
        <dbReference type="ARBA" id="ARBA00023136"/>
    </source>
</evidence>
<evidence type="ECO:0000313" key="20">
    <source>
        <dbReference type="EMBL" id="QXE21553.1"/>
    </source>
</evidence>
<dbReference type="Proteomes" id="UP000683511">
    <property type="component" value="Chromosome"/>
</dbReference>
<dbReference type="InterPro" id="IPR003594">
    <property type="entry name" value="HATPase_dom"/>
</dbReference>
<dbReference type="Pfam" id="PF08447">
    <property type="entry name" value="PAS_3"/>
    <property type="match status" value="3"/>
</dbReference>
<evidence type="ECO:0000256" key="4">
    <source>
        <dbReference type="ARBA" id="ARBA00022475"/>
    </source>
</evidence>
<keyword evidence="9" id="KW-0547">Nucleotide-binding</keyword>
<keyword evidence="8" id="KW-0949">S-adenosyl-L-methionine</keyword>
<dbReference type="Gene3D" id="3.30.565.10">
    <property type="entry name" value="Histidine kinase-like ATPase, C-terminal domain"/>
    <property type="match status" value="1"/>
</dbReference>
<proteinExistence type="predicted"/>
<dbReference type="SMART" id="SM00091">
    <property type="entry name" value="PAS"/>
    <property type="match status" value="4"/>
</dbReference>